<accession>A0A1A6A2F0</accession>
<gene>
    <name evidence="1" type="ORF">I303_05076</name>
    <name evidence="2" type="ORF">I303_105481</name>
</gene>
<dbReference type="GeneID" id="28968775"/>
<reference evidence="1" key="1">
    <citation type="submission" date="2013-07" db="EMBL/GenBank/DDBJ databases">
        <title>The Genome Sequence of Cryptococcus dejecticola CBS10117.</title>
        <authorList>
            <consortium name="The Broad Institute Genome Sequencing Platform"/>
            <person name="Cuomo C."/>
            <person name="Litvintseva A."/>
            <person name="Chen Y."/>
            <person name="Heitman J."/>
            <person name="Sun S."/>
            <person name="Springer D."/>
            <person name="Dromer F."/>
            <person name="Young S.K."/>
            <person name="Zeng Q."/>
            <person name="Gargeya S."/>
            <person name="Fitzgerald M."/>
            <person name="Abouelleil A."/>
            <person name="Alvarado L."/>
            <person name="Berlin A.M."/>
            <person name="Chapman S.B."/>
            <person name="Dewar J."/>
            <person name="Goldberg J."/>
            <person name="Griggs A."/>
            <person name="Gujja S."/>
            <person name="Hansen M."/>
            <person name="Howarth C."/>
            <person name="Imamovic A."/>
            <person name="Larimer J."/>
            <person name="McCowan C."/>
            <person name="Murphy C."/>
            <person name="Pearson M."/>
            <person name="Priest M."/>
            <person name="Roberts A."/>
            <person name="Saif S."/>
            <person name="Shea T."/>
            <person name="Sykes S."/>
            <person name="Wortman J."/>
            <person name="Nusbaum C."/>
            <person name="Birren B."/>
        </authorList>
    </citation>
    <scope>NUCLEOTIDE SEQUENCE [LARGE SCALE GENOMIC DNA]</scope>
    <source>
        <strain evidence="1">CBS 10117</strain>
    </source>
</reference>
<organism evidence="1">
    <name type="scientific">Kwoniella dejecticola CBS 10117</name>
    <dbReference type="NCBI Taxonomy" id="1296121"/>
    <lineage>
        <taxon>Eukaryota</taxon>
        <taxon>Fungi</taxon>
        <taxon>Dikarya</taxon>
        <taxon>Basidiomycota</taxon>
        <taxon>Agaricomycotina</taxon>
        <taxon>Tremellomycetes</taxon>
        <taxon>Tremellales</taxon>
        <taxon>Cryptococcaceae</taxon>
        <taxon>Kwoniella</taxon>
    </lineage>
</organism>
<evidence type="ECO:0000313" key="3">
    <source>
        <dbReference type="Proteomes" id="UP000078595"/>
    </source>
</evidence>
<sequence>MGVKYTDLFLGDEAASRGTGWLYSVTDLDPETRSKQLLGFDCRRDGLADFVRHGTPTAEGAYRYDVEVVASLDGKVHLRQTDNTQSFERNARYEVKLAFQLPIFRNDISEIHLDQDTIRSAAASDQGFARWLSTNDFMVRTSVNFDEEGEECVCNRYGPTLTPTITPSNATAPSDSDHTQRGTIAQVEVGGGFSNERSDFSGTFDSVPASLTAQTTIYGKYTSETF</sequence>
<keyword evidence="3" id="KW-1185">Reference proteome</keyword>
<reference evidence="2" key="3">
    <citation type="submission" date="2024-02" db="EMBL/GenBank/DDBJ databases">
        <title>Comparative genomics of Cryptococcus and Kwoniella reveals pathogenesis evolution and contrasting modes of karyotype evolution via chromosome fusion or intercentromeric recombination.</title>
        <authorList>
            <person name="Coelho M.A."/>
            <person name="David-Palma M."/>
            <person name="Shea T."/>
            <person name="Bowers K."/>
            <person name="McGinley-Smith S."/>
            <person name="Mohammad A.W."/>
            <person name="Gnirke A."/>
            <person name="Yurkov A.M."/>
            <person name="Nowrousian M."/>
            <person name="Sun S."/>
            <person name="Cuomo C.A."/>
            <person name="Heitman J."/>
        </authorList>
    </citation>
    <scope>NUCLEOTIDE SEQUENCE</scope>
    <source>
        <strain evidence="2">CBS 10117</strain>
    </source>
</reference>
<dbReference type="AlphaFoldDB" id="A0A1A6A2F0"/>
<name>A0A1A6A2F0_9TREE</name>
<evidence type="ECO:0000313" key="1">
    <source>
        <dbReference type="EMBL" id="OBR84219.1"/>
    </source>
</evidence>
<reference evidence="2" key="2">
    <citation type="submission" date="2013-07" db="EMBL/GenBank/DDBJ databases">
        <authorList>
            <consortium name="The Broad Institute Genome Sequencing Platform"/>
            <person name="Cuomo C."/>
            <person name="Litvintseva A."/>
            <person name="Chen Y."/>
            <person name="Heitman J."/>
            <person name="Sun S."/>
            <person name="Springer D."/>
            <person name="Dromer F."/>
            <person name="Young S.K."/>
            <person name="Zeng Q."/>
            <person name="Gargeya S."/>
            <person name="Fitzgerald M."/>
            <person name="Abouelleil A."/>
            <person name="Alvarado L."/>
            <person name="Berlin A.M."/>
            <person name="Chapman S.B."/>
            <person name="Dewar J."/>
            <person name="Goldberg J."/>
            <person name="Griggs A."/>
            <person name="Gujja S."/>
            <person name="Hansen M."/>
            <person name="Howarth C."/>
            <person name="Imamovic A."/>
            <person name="Larimer J."/>
            <person name="McCowan C."/>
            <person name="Murphy C."/>
            <person name="Pearson M."/>
            <person name="Priest M."/>
            <person name="Roberts A."/>
            <person name="Saif S."/>
            <person name="Shea T."/>
            <person name="Sykes S."/>
            <person name="Wortman J."/>
            <person name="Nusbaum C."/>
            <person name="Birren B."/>
        </authorList>
    </citation>
    <scope>NUCLEOTIDE SEQUENCE</scope>
    <source>
        <strain evidence="2">CBS 10117</strain>
    </source>
</reference>
<dbReference type="EMBL" id="KI894032">
    <property type="protein sequence ID" value="OBR84219.1"/>
    <property type="molecule type" value="Genomic_DNA"/>
</dbReference>
<dbReference type="VEuPathDB" id="FungiDB:I303_05076"/>
<dbReference type="Proteomes" id="UP000078595">
    <property type="component" value="Chromosome 6"/>
</dbReference>
<evidence type="ECO:0000313" key="2">
    <source>
        <dbReference type="EMBL" id="WWC62883.1"/>
    </source>
</evidence>
<dbReference type="KEGG" id="kdj:28968775"/>
<dbReference type="EMBL" id="CP144535">
    <property type="protein sequence ID" value="WWC62883.1"/>
    <property type="molecule type" value="Genomic_DNA"/>
</dbReference>
<dbReference type="RefSeq" id="XP_018262061.1">
    <property type="nucleotide sequence ID" value="XM_018408370.1"/>
</dbReference>
<proteinExistence type="predicted"/>
<protein>
    <submittedName>
        <fullName evidence="1">Uncharacterized protein</fullName>
    </submittedName>
</protein>